<feature type="transmembrane region" description="Helical" evidence="14">
    <location>
        <begin position="575"/>
        <end position="595"/>
    </location>
</feature>
<keyword evidence="12" id="KW-0961">Cell wall biogenesis/degradation</keyword>
<feature type="transmembrane region" description="Helical" evidence="14">
    <location>
        <begin position="602"/>
        <end position="621"/>
    </location>
</feature>
<evidence type="ECO:0000256" key="9">
    <source>
        <dbReference type="ARBA" id="ARBA00022989"/>
    </source>
</evidence>
<feature type="transmembrane region" description="Helical" evidence="14">
    <location>
        <begin position="889"/>
        <end position="918"/>
    </location>
</feature>
<feature type="transmembrane region" description="Helical" evidence="14">
    <location>
        <begin position="721"/>
        <end position="740"/>
    </location>
</feature>
<dbReference type="Pfam" id="PF04987">
    <property type="entry name" value="PigN"/>
    <property type="match status" value="1"/>
</dbReference>
<keyword evidence="7 14" id="KW-0812">Transmembrane</keyword>
<evidence type="ECO:0000256" key="13">
    <source>
        <dbReference type="ARBA" id="ARBA00024850"/>
    </source>
</evidence>
<dbReference type="GO" id="GO:0071555">
    <property type="term" value="P:cell wall organization"/>
    <property type="evidence" value="ECO:0007669"/>
    <property type="project" value="UniProtKB-KW"/>
</dbReference>
<dbReference type="GO" id="GO:0051377">
    <property type="term" value="F:mannose-ethanolamine phosphotransferase activity"/>
    <property type="evidence" value="ECO:0007669"/>
    <property type="project" value="UniProtKB-UniRule"/>
</dbReference>
<feature type="domain" description="GPI ethanolamine phosphate transferase 1 C-terminal" evidence="15">
    <location>
        <begin position="441"/>
        <end position="882"/>
    </location>
</feature>
<proteinExistence type="inferred from homology"/>
<dbReference type="OrthoDB" id="2748310at2759"/>
<dbReference type="GO" id="GO:0006506">
    <property type="term" value="P:GPI anchor biosynthetic process"/>
    <property type="evidence" value="ECO:0007669"/>
    <property type="project" value="UniProtKB-UniPathway"/>
</dbReference>
<dbReference type="SUPFAM" id="SSF53649">
    <property type="entry name" value="Alkaline phosphatase-like"/>
    <property type="match status" value="1"/>
</dbReference>
<evidence type="ECO:0000256" key="12">
    <source>
        <dbReference type="ARBA" id="ARBA00023316"/>
    </source>
</evidence>
<keyword evidence="11" id="KW-0325">Glycoprotein</keyword>
<dbReference type="PANTHER" id="PTHR12250:SF0">
    <property type="entry name" value="GPI ETHANOLAMINE PHOSPHATE TRANSFERASE 1"/>
    <property type="match status" value="1"/>
</dbReference>
<evidence type="ECO:0000256" key="7">
    <source>
        <dbReference type="ARBA" id="ARBA00022692"/>
    </source>
</evidence>
<feature type="transmembrane region" description="Helical" evidence="14">
    <location>
        <begin position="451"/>
        <end position="470"/>
    </location>
</feature>
<feature type="transmembrane region" description="Helical" evidence="14">
    <location>
        <begin position="696"/>
        <end position="714"/>
    </location>
</feature>
<name>A0A6A7CCB3_9PEZI</name>
<dbReference type="Gene3D" id="3.40.720.10">
    <property type="entry name" value="Alkaline Phosphatase, subunit A"/>
    <property type="match status" value="1"/>
</dbReference>
<evidence type="ECO:0000256" key="11">
    <source>
        <dbReference type="ARBA" id="ARBA00023180"/>
    </source>
</evidence>
<evidence type="ECO:0000256" key="2">
    <source>
        <dbReference type="ARBA" id="ARBA00004687"/>
    </source>
</evidence>
<dbReference type="CDD" id="cd16020">
    <property type="entry name" value="GPI_EPT_1"/>
    <property type="match status" value="1"/>
</dbReference>
<gene>
    <name evidence="16" type="ORF">K470DRAFT_208239</name>
</gene>
<evidence type="ECO:0000313" key="16">
    <source>
        <dbReference type="EMBL" id="KAF2864515.1"/>
    </source>
</evidence>
<evidence type="ECO:0000256" key="8">
    <source>
        <dbReference type="ARBA" id="ARBA00022824"/>
    </source>
</evidence>
<feature type="transmembrane region" description="Helical" evidence="14">
    <location>
        <begin position="627"/>
        <end position="646"/>
    </location>
</feature>
<evidence type="ECO:0000313" key="17">
    <source>
        <dbReference type="Proteomes" id="UP000799421"/>
    </source>
</evidence>
<evidence type="ECO:0000259" key="15">
    <source>
        <dbReference type="Pfam" id="PF04987"/>
    </source>
</evidence>
<dbReference type="EC" id="2.-.-.-" evidence="14"/>
<feature type="transmembrane region" description="Helical" evidence="14">
    <location>
        <begin position="9"/>
        <end position="29"/>
    </location>
</feature>
<dbReference type="InterPro" id="IPR007070">
    <property type="entry name" value="GPI_EtnP_transferase_1"/>
</dbReference>
<dbReference type="InterPro" id="IPR037671">
    <property type="entry name" value="PIGN_N"/>
</dbReference>
<feature type="transmembrane region" description="Helical" evidence="14">
    <location>
        <begin position="658"/>
        <end position="676"/>
    </location>
</feature>
<feature type="transmembrane region" description="Helical" evidence="14">
    <location>
        <begin position="515"/>
        <end position="531"/>
    </location>
</feature>
<comment type="subcellular location">
    <subcellularLocation>
        <location evidence="1 14">Endoplasmic reticulum membrane</location>
        <topology evidence="1 14">Multi-pass membrane protein</topology>
    </subcellularLocation>
</comment>
<keyword evidence="8 14" id="KW-0256">Endoplasmic reticulum</keyword>
<keyword evidence="5 14" id="KW-0337">GPI-anchor biosynthesis</keyword>
<evidence type="ECO:0000256" key="5">
    <source>
        <dbReference type="ARBA" id="ARBA00022502"/>
    </source>
</evidence>
<evidence type="ECO:0000256" key="1">
    <source>
        <dbReference type="ARBA" id="ARBA00004477"/>
    </source>
</evidence>
<evidence type="ECO:0000256" key="3">
    <source>
        <dbReference type="ARBA" id="ARBA00008400"/>
    </source>
</evidence>
<comment type="similarity">
    <text evidence="3 14">Belongs to the PIGG/PIGN/PIGO family. PIGN subfamily.</text>
</comment>
<organism evidence="16 17">
    <name type="scientific">Piedraia hortae CBS 480.64</name>
    <dbReference type="NCBI Taxonomy" id="1314780"/>
    <lineage>
        <taxon>Eukaryota</taxon>
        <taxon>Fungi</taxon>
        <taxon>Dikarya</taxon>
        <taxon>Ascomycota</taxon>
        <taxon>Pezizomycotina</taxon>
        <taxon>Dothideomycetes</taxon>
        <taxon>Dothideomycetidae</taxon>
        <taxon>Capnodiales</taxon>
        <taxon>Piedraiaceae</taxon>
        <taxon>Piedraia</taxon>
    </lineage>
</organism>
<dbReference type="UniPathway" id="UPA00196"/>
<dbReference type="InterPro" id="IPR017852">
    <property type="entry name" value="GPI_EtnP_transferase_1_C"/>
</dbReference>
<keyword evidence="17" id="KW-1185">Reference proteome</keyword>
<evidence type="ECO:0000256" key="10">
    <source>
        <dbReference type="ARBA" id="ARBA00023136"/>
    </source>
</evidence>
<sequence>MARLGRRGFLAMAVVFHLVYILSIFDTYFRSPIVRGMQAYRVESPQAPAKRLVLYVGDGLRADKAFQYFPDPSGNDTEPHPLAPFLRSRVLEHGTFGVSHTRVPTESRPGHVALIAGLYEDVSSVTTGWKLNPVNFDSVFNRSTHTWSWGSPDILPMFSTGASPGKVTDSTYGAEFEDFSKDATELDHWVFDRVKLLFQKAKIDPELNEELHRDGNVFFLHLLGLDTTGHSYRPYSREYLRNIQVVDEGVREITQTIDDFFGDGQTAYVFTADHGMSDWGSHGDGHPDNTRTPLIAWGAGVAKPVTVSESQFAPGHEDGFSHDWHLDHVKRNDVAQADIATLMAYLAHLEFPVNSVGELPLPYLDASDEEKAKAMMVNARQIVEMYRVKEEQKKARVVNYRPFSPEEPIKKKLSSVEALLTASQYDNAIKAADEVIKHTLKGLRYLQTYDWVFLRTVVTLGYLGWIAFAFTTAVDEYMLGGRVQVSRTPTLIGAFAAILVGVYSMLLYQDSPLTYYAYVFFPVFFWEEVFARRKAWVAAKDVLLARQDAVKLALDAGLYLAILEVMVQSYYRRQIYTVCYLLAVVWPLFHGWSFVQQNKILCLTWALGCSSMSIFTLLPAVKVETPNLITLGGVLILFIGILYLAFEQKLTNQRINPINRTITGIQVGLIALAILVTHSSVTSLQSRQGLPLGTQLVGWITLILSLLIPFLHALHPQTHYLPRLAVLFLSFGPLFIILTISYEGLFYLSIAITLITWVNLEHKLQNQSPSSPPTRPLTLSDARISLFFLYLLQSAFFSTGNIASISSFSLDAVYRLLPVFDPFSQGALLLLKLLAPFALVSANLGILTKRLRLQGGSLFAVVLGISDYLTLRFFWLVRDEGSWLEIGESISMFVIASVLCGFVAALEGLSGLLVGGVVV</sequence>
<dbReference type="AlphaFoldDB" id="A0A6A7CCB3"/>
<comment type="function">
    <text evidence="13 14">Ethanolamine phosphate transferase involved in glycosylphosphatidylinositol-anchor biosynthesis. Transfers ethanolamine phosphate to the first alpha-1,4-linked mannose of the glycosylphosphatidylinositol precursor of GPI-anchor.</text>
</comment>
<evidence type="ECO:0000256" key="6">
    <source>
        <dbReference type="ARBA" id="ARBA00022679"/>
    </source>
</evidence>
<dbReference type="FunFam" id="3.40.720.10:FF:000015">
    <property type="entry name" value="GPI ethanolamine phosphate transferase 1"/>
    <property type="match status" value="1"/>
</dbReference>
<feature type="transmembrane region" description="Helical" evidence="14">
    <location>
        <begin position="491"/>
        <end position="509"/>
    </location>
</feature>
<keyword evidence="6 14" id="KW-0808">Transferase</keyword>
<comment type="pathway">
    <text evidence="2 14">Glycolipid biosynthesis; glycosylphosphatidylinositol-anchor biosynthesis.</text>
</comment>
<dbReference type="PANTHER" id="PTHR12250">
    <property type="entry name" value="PHOSPHATIDYLINOSITOL GLYCAN, CLASS N"/>
    <property type="match status" value="1"/>
</dbReference>
<evidence type="ECO:0000256" key="4">
    <source>
        <dbReference type="ARBA" id="ARBA00020831"/>
    </source>
</evidence>
<dbReference type="EMBL" id="MU005957">
    <property type="protein sequence ID" value="KAF2864515.1"/>
    <property type="molecule type" value="Genomic_DNA"/>
</dbReference>
<keyword evidence="10 14" id="KW-0472">Membrane</keyword>
<protein>
    <recommendedName>
        <fullName evidence="4 14">GPI ethanolamine phosphate transferase 1</fullName>
        <ecNumber evidence="14">2.-.-.-</ecNumber>
    </recommendedName>
</protein>
<dbReference type="InterPro" id="IPR017850">
    <property type="entry name" value="Alkaline_phosphatase_core_sf"/>
</dbReference>
<evidence type="ECO:0000256" key="14">
    <source>
        <dbReference type="RuleBase" id="RU367138"/>
    </source>
</evidence>
<feature type="transmembrane region" description="Helical" evidence="14">
    <location>
        <begin position="826"/>
        <end position="846"/>
    </location>
</feature>
<feature type="transmembrane region" description="Helical" evidence="14">
    <location>
        <begin position="858"/>
        <end position="877"/>
    </location>
</feature>
<dbReference type="Pfam" id="PF01663">
    <property type="entry name" value="Phosphodiest"/>
    <property type="match status" value="1"/>
</dbReference>
<reference evidence="16" key="1">
    <citation type="journal article" date="2020" name="Stud. Mycol.">
        <title>101 Dothideomycetes genomes: a test case for predicting lifestyles and emergence of pathogens.</title>
        <authorList>
            <person name="Haridas S."/>
            <person name="Albert R."/>
            <person name="Binder M."/>
            <person name="Bloem J."/>
            <person name="Labutti K."/>
            <person name="Salamov A."/>
            <person name="Andreopoulos B."/>
            <person name="Baker S."/>
            <person name="Barry K."/>
            <person name="Bills G."/>
            <person name="Bluhm B."/>
            <person name="Cannon C."/>
            <person name="Castanera R."/>
            <person name="Culley D."/>
            <person name="Daum C."/>
            <person name="Ezra D."/>
            <person name="Gonzalez J."/>
            <person name="Henrissat B."/>
            <person name="Kuo A."/>
            <person name="Liang C."/>
            <person name="Lipzen A."/>
            <person name="Lutzoni F."/>
            <person name="Magnuson J."/>
            <person name="Mondo S."/>
            <person name="Nolan M."/>
            <person name="Ohm R."/>
            <person name="Pangilinan J."/>
            <person name="Park H.-J."/>
            <person name="Ramirez L."/>
            <person name="Alfaro M."/>
            <person name="Sun H."/>
            <person name="Tritt A."/>
            <person name="Yoshinaga Y."/>
            <person name="Zwiers L.-H."/>
            <person name="Turgeon B."/>
            <person name="Goodwin S."/>
            <person name="Spatafora J."/>
            <person name="Crous P."/>
            <person name="Grigoriev I."/>
        </authorList>
    </citation>
    <scope>NUCLEOTIDE SEQUENCE</scope>
    <source>
        <strain evidence="16">CBS 480.64</strain>
    </source>
</reference>
<dbReference type="GO" id="GO:0005789">
    <property type="term" value="C:endoplasmic reticulum membrane"/>
    <property type="evidence" value="ECO:0007669"/>
    <property type="project" value="UniProtKB-SubCell"/>
</dbReference>
<keyword evidence="9 14" id="KW-1133">Transmembrane helix</keyword>
<feature type="transmembrane region" description="Helical" evidence="14">
    <location>
        <begin position="784"/>
        <end position="806"/>
    </location>
</feature>
<accession>A0A6A7CCB3</accession>
<dbReference type="InterPro" id="IPR002591">
    <property type="entry name" value="Phosphodiest/P_Trfase"/>
</dbReference>
<dbReference type="Proteomes" id="UP000799421">
    <property type="component" value="Unassembled WGS sequence"/>
</dbReference>